<accession>A0A9P5GJ46</accession>
<dbReference type="GO" id="GO:0006270">
    <property type="term" value="P:DNA replication initiation"/>
    <property type="evidence" value="ECO:0007669"/>
    <property type="project" value="InterPro"/>
</dbReference>
<feature type="region of interest" description="Disordered" evidence="7">
    <location>
        <begin position="455"/>
        <end position="552"/>
    </location>
</feature>
<comment type="subcellular location">
    <subcellularLocation>
        <location evidence="1">Nucleus</location>
    </subcellularLocation>
</comment>
<feature type="compositionally biased region" description="Acidic residues" evidence="7">
    <location>
        <begin position="458"/>
        <end position="476"/>
    </location>
</feature>
<dbReference type="InterPro" id="IPR003874">
    <property type="entry name" value="CDC45"/>
</dbReference>
<dbReference type="GO" id="GO:0003697">
    <property type="term" value="F:single-stranded DNA binding"/>
    <property type="evidence" value="ECO:0007669"/>
    <property type="project" value="TreeGrafter"/>
</dbReference>
<proteinExistence type="inferred from homology"/>
<dbReference type="GO" id="GO:0003688">
    <property type="term" value="F:DNA replication origin binding"/>
    <property type="evidence" value="ECO:0007669"/>
    <property type="project" value="TreeGrafter"/>
</dbReference>
<keyword evidence="10" id="KW-1185">Reference proteome</keyword>
<evidence type="ECO:0000256" key="2">
    <source>
        <dbReference type="ARBA" id="ARBA00010727"/>
    </source>
</evidence>
<dbReference type="AlphaFoldDB" id="A0A9P5GJ46"/>
<evidence type="ECO:0000313" key="9">
    <source>
        <dbReference type="EMBL" id="KAF7524766.1"/>
    </source>
</evidence>
<feature type="region of interest" description="Disordered" evidence="7">
    <location>
        <begin position="992"/>
        <end position="1053"/>
    </location>
</feature>
<evidence type="ECO:0000256" key="7">
    <source>
        <dbReference type="SAM" id="MobiDB-lite"/>
    </source>
</evidence>
<evidence type="ECO:0000313" key="10">
    <source>
        <dbReference type="Proteomes" id="UP000701341"/>
    </source>
</evidence>
<dbReference type="GO" id="GO:1902977">
    <property type="term" value="P:mitotic DNA replication preinitiation complex assembly"/>
    <property type="evidence" value="ECO:0007669"/>
    <property type="project" value="TreeGrafter"/>
</dbReference>
<organism evidence="9 10">
    <name type="scientific">Penicillium crustosum</name>
    <name type="common">Blue mold fungus</name>
    <dbReference type="NCBI Taxonomy" id="36656"/>
    <lineage>
        <taxon>Eukaryota</taxon>
        <taxon>Fungi</taxon>
        <taxon>Dikarya</taxon>
        <taxon>Ascomycota</taxon>
        <taxon>Pezizomycotina</taxon>
        <taxon>Eurotiomycetes</taxon>
        <taxon>Eurotiomycetidae</taxon>
        <taxon>Eurotiales</taxon>
        <taxon>Aspergillaceae</taxon>
        <taxon>Penicillium</taxon>
    </lineage>
</organism>
<keyword evidence="6" id="KW-0131">Cell cycle</keyword>
<comment type="similarity">
    <text evidence="2">Belongs to the CDC45 family.</text>
</comment>
<dbReference type="EMBL" id="JAAOZQ010000034">
    <property type="protein sequence ID" value="KAF7524766.1"/>
    <property type="molecule type" value="Genomic_DNA"/>
</dbReference>
<dbReference type="GO" id="GO:0000727">
    <property type="term" value="P:double-strand break repair via break-induced replication"/>
    <property type="evidence" value="ECO:0007669"/>
    <property type="project" value="TreeGrafter"/>
</dbReference>
<dbReference type="Proteomes" id="UP000701341">
    <property type="component" value="Unassembled WGS sequence"/>
</dbReference>
<evidence type="ECO:0000256" key="5">
    <source>
        <dbReference type="ARBA" id="ARBA00023242"/>
    </source>
</evidence>
<evidence type="ECO:0000256" key="3">
    <source>
        <dbReference type="ARBA" id="ARBA00022705"/>
    </source>
</evidence>
<feature type="compositionally biased region" description="Polar residues" evidence="7">
    <location>
        <begin position="524"/>
        <end position="541"/>
    </location>
</feature>
<feature type="compositionally biased region" description="Acidic residues" evidence="7">
    <location>
        <begin position="1023"/>
        <end position="1049"/>
    </location>
</feature>
<evidence type="ECO:0000256" key="6">
    <source>
        <dbReference type="ARBA" id="ARBA00023306"/>
    </source>
</evidence>
<evidence type="ECO:0000256" key="1">
    <source>
        <dbReference type="ARBA" id="ARBA00004123"/>
    </source>
</evidence>
<name>A0A9P5GJ46_PENCR</name>
<feature type="domain" description="NADP-dependent oxidoreductase" evidence="8">
    <location>
        <begin position="19"/>
        <end position="297"/>
    </location>
</feature>
<protein>
    <recommendedName>
        <fullName evidence="8">NADP-dependent oxidoreductase domain-containing protein</fullName>
    </recommendedName>
</protein>
<dbReference type="Gene3D" id="3.20.20.100">
    <property type="entry name" value="NADP-dependent oxidoreductase domain"/>
    <property type="match status" value="1"/>
</dbReference>
<keyword evidence="5" id="KW-0539">Nucleus</keyword>
<dbReference type="Pfam" id="PF00248">
    <property type="entry name" value="Aldo_ket_red"/>
    <property type="match status" value="1"/>
</dbReference>
<dbReference type="PANTHER" id="PTHR10507:SF0">
    <property type="entry name" value="CELL DIVISION CONTROL PROTEIN 45 HOMOLOG"/>
    <property type="match status" value="1"/>
</dbReference>
<dbReference type="SUPFAM" id="SSF51430">
    <property type="entry name" value="NAD(P)-linked oxidoreductase"/>
    <property type="match status" value="1"/>
</dbReference>
<dbReference type="InterPro" id="IPR036812">
    <property type="entry name" value="NAD(P)_OxRdtase_dom_sf"/>
</dbReference>
<dbReference type="Pfam" id="PF02724">
    <property type="entry name" value="CDC45"/>
    <property type="match status" value="1"/>
</dbReference>
<dbReference type="InterPro" id="IPR023210">
    <property type="entry name" value="NADP_OxRdtase_dom"/>
</dbReference>
<evidence type="ECO:0000259" key="8">
    <source>
        <dbReference type="Pfam" id="PF00248"/>
    </source>
</evidence>
<comment type="caution">
    <text evidence="9">The sequence shown here is derived from an EMBL/GenBank/DDBJ whole genome shotgun (WGS) entry which is preliminary data.</text>
</comment>
<feature type="compositionally biased region" description="Basic and acidic residues" evidence="7">
    <location>
        <begin position="992"/>
        <end position="1022"/>
    </location>
</feature>
<evidence type="ECO:0000256" key="4">
    <source>
        <dbReference type="ARBA" id="ARBA00023002"/>
    </source>
</evidence>
<sequence length="1107" mass="122985">MSLPEIIFSGYSIGTPLTTAGEVQKVLDQLKEMRIHRIDTAALWPRASPGCSEMLLGEVKTPEQGFKVDTRISPVTVSSSAPRGDRNLTGPAIKKSLQESLGRLHTNQIHVLYFHHQDRSTPIGEQAAAMQEQYTEGRFDKFGLCNFNESALKAFMLVCKNKGYVKPTVYQSWYNLASRENEKLFPLLRRHGIAFHACSTFSRFMTGRRTSSEGIWHTSTYDNPNKQAGIMDFRETIKKFQLSEPEACLRWIYYHSKMQKGDGVILEASSAPELAQHIKNIAKGPLPAENVKELDLLYKRLRALLKRDYIPHKIQPVAGYGDLSRAGEELVRPMQTTNGGSGGVVICLGVGGLVDLGEILALSNPEDEVEDMGGVEIWVFDARRPWNLGNVFGGLAGMGQPMAEIDVNARQRGRGVDKGCITSAYTSKNGGIIVYDDGDIEEDLRNEREAYYALLEMPEVDDDDDDASDDGSEDEMQTGSKKRKSWSGREDDEDSEGDEPPHQRRRSNSGSSIASTPTRRKKTGINSSNSSRSATPTTDSPSPAEAKQPSARSLKKRLINLKRRHDSVLQSYYSSGTSYSEPISSLIYSLASELGRDDNDLLWLAIVGVSSLELSGRTMTGVGISNTSESGGSAGWGGQRGEHIRQILRDEVHRLNPPDPLESNRDIRGEINGVIPTTARSPTDTSIRLSPEPRFLLVRHWSLYESMLHSPYLAPRLHVWTENGRKRLHKLLAKMGISLTQCHQYYTHMDMELKRVLRSRLLKYAPMYGLDGLVPSEGSSSASAREGWGFVRCWGWKACLSATDVGVIVGAMLEVGPHETLASWDSKRLPRAHDDTENSGITGESDLASLLPRFWSAYDALSLTSESPTILLEALPLAQHLHRAILRTGTSLLSKHQIRHLRAFRIAVVKDGPDVKLFTNPGALTKLALWIAEAIRVQEKERGDSVKIGRKRAAGTPLVLAGLDEDRDLYVVVGTGGGGGVVDFAAMSKRQEERKKKKELKEKKQKERSERRSKRAAERAEREEETGAEDEESEESESSSESESEDEEDPRGKKHLLRNRFGIAFQEVVQETNARVRIDSFEHCVVEVQKDDLGGFLEALSFRSVVG</sequence>
<dbReference type="GO" id="GO:0016491">
    <property type="term" value="F:oxidoreductase activity"/>
    <property type="evidence" value="ECO:0007669"/>
    <property type="project" value="UniProtKB-KW"/>
</dbReference>
<dbReference type="GO" id="GO:0031261">
    <property type="term" value="C:DNA replication preinitiation complex"/>
    <property type="evidence" value="ECO:0007669"/>
    <property type="project" value="TreeGrafter"/>
</dbReference>
<reference evidence="9" key="1">
    <citation type="submission" date="2020-02" db="EMBL/GenBank/DDBJ databases">
        <authorList>
            <person name="Lichtner F.J."/>
        </authorList>
    </citation>
    <scope>NUCLEOTIDE SEQUENCE</scope>
    <source>
        <strain evidence="9">G10</strain>
    </source>
</reference>
<dbReference type="PANTHER" id="PTHR10507">
    <property type="entry name" value="CDC45-RELATED PROTEIN"/>
    <property type="match status" value="1"/>
</dbReference>
<dbReference type="GO" id="GO:0003682">
    <property type="term" value="F:chromatin binding"/>
    <property type="evidence" value="ECO:0007669"/>
    <property type="project" value="TreeGrafter"/>
</dbReference>
<feature type="compositionally biased region" description="Polar residues" evidence="7">
    <location>
        <begin position="508"/>
        <end position="517"/>
    </location>
</feature>
<keyword evidence="4" id="KW-0560">Oxidoreductase</keyword>
<gene>
    <name evidence="9" type="ORF">PCG10_005574</name>
</gene>
<keyword evidence="3" id="KW-0235">DNA replication</keyword>